<dbReference type="EMBL" id="NBII01000005">
    <property type="protein sequence ID" value="PAV18404.1"/>
    <property type="molecule type" value="Genomic_DNA"/>
</dbReference>
<feature type="compositionally biased region" description="Polar residues" evidence="1">
    <location>
        <begin position="336"/>
        <end position="354"/>
    </location>
</feature>
<dbReference type="OrthoDB" id="39175at2759"/>
<gene>
    <name evidence="3" type="ORF">PNOK_0524600</name>
</gene>
<dbReference type="InParanoid" id="A0A286UFY4"/>
<dbReference type="SMART" id="SM00066">
    <property type="entry name" value="GAL4"/>
    <property type="match status" value="1"/>
</dbReference>
<accession>A0A286UFY4</accession>
<evidence type="ECO:0000256" key="1">
    <source>
        <dbReference type="SAM" id="MobiDB-lite"/>
    </source>
</evidence>
<feature type="region of interest" description="Disordered" evidence="1">
    <location>
        <begin position="771"/>
        <end position="803"/>
    </location>
</feature>
<evidence type="ECO:0000313" key="3">
    <source>
        <dbReference type="EMBL" id="PAV18404.1"/>
    </source>
</evidence>
<dbReference type="PROSITE" id="PS50048">
    <property type="entry name" value="ZN2_CY6_FUNGAL_2"/>
    <property type="match status" value="1"/>
</dbReference>
<dbReference type="Gene3D" id="4.10.240.10">
    <property type="entry name" value="Zn(2)-C6 fungal-type DNA-binding domain"/>
    <property type="match status" value="1"/>
</dbReference>
<feature type="region of interest" description="Disordered" evidence="1">
    <location>
        <begin position="898"/>
        <end position="1080"/>
    </location>
</feature>
<dbReference type="InterPro" id="IPR036864">
    <property type="entry name" value="Zn2-C6_fun-type_DNA-bd_sf"/>
</dbReference>
<protein>
    <recommendedName>
        <fullName evidence="2">Zn(2)-C6 fungal-type domain-containing protein</fullName>
    </recommendedName>
</protein>
<dbReference type="SUPFAM" id="SSF57701">
    <property type="entry name" value="Zn2/Cys6 DNA-binding domain"/>
    <property type="match status" value="1"/>
</dbReference>
<feature type="region of interest" description="Disordered" evidence="1">
    <location>
        <begin position="588"/>
        <end position="609"/>
    </location>
</feature>
<dbReference type="InterPro" id="IPR001138">
    <property type="entry name" value="Zn2Cys6_DnaBD"/>
</dbReference>
<dbReference type="AlphaFoldDB" id="A0A286UFY4"/>
<dbReference type="Proteomes" id="UP000217199">
    <property type="component" value="Unassembled WGS sequence"/>
</dbReference>
<reference evidence="3 4" key="1">
    <citation type="journal article" date="2017" name="Mol. Ecol.">
        <title>Comparative and population genomic landscape of Phellinus noxius: A hypervariable fungus causing root rot in trees.</title>
        <authorList>
            <person name="Chung C.L."/>
            <person name="Lee T.J."/>
            <person name="Akiba M."/>
            <person name="Lee H.H."/>
            <person name="Kuo T.H."/>
            <person name="Liu D."/>
            <person name="Ke H.M."/>
            <person name="Yokoi T."/>
            <person name="Roa M.B."/>
            <person name="Lu M.J."/>
            <person name="Chang Y.Y."/>
            <person name="Ann P.J."/>
            <person name="Tsai J.N."/>
            <person name="Chen C.Y."/>
            <person name="Tzean S.S."/>
            <person name="Ota Y."/>
            <person name="Hattori T."/>
            <person name="Sahashi N."/>
            <person name="Liou R.F."/>
            <person name="Kikuchi T."/>
            <person name="Tsai I.J."/>
        </authorList>
    </citation>
    <scope>NUCLEOTIDE SEQUENCE [LARGE SCALE GENOMIC DNA]</scope>
    <source>
        <strain evidence="3 4">FFPRI411160</strain>
    </source>
</reference>
<feature type="compositionally biased region" description="Acidic residues" evidence="1">
    <location>
        <begin position="790"/>
        <end position="799"/>
    </location>
</feature>
<feature type="compositionally biased region" description="Low complexity" evidence="1">
    <location>
        <begin position="589"/>
        <end position="606"/>
    </location>
</feature>
<sequence length="1080" mass="117550">MYSTSTAPRHVYPHPIDAPSVAISDSPVECFPPFPQSNDSMAQATTSLTAGEYAAYAYQYYMEFAPLRSNTPLPLPHSSTSSLASALIGPDSESVSLSTATASYTAVATSTQNGSISHALIDPVTEKHTRFPSRENVSLVQGNQGLGPEGAGSYREAPSQSFISTLESRATMEAREDGQGFAYTEQGDQGSYQNSEVPQHQNSFHFPSSSSTASSENFWVHDVENTPSNGMHGFNGDPNLLGPSVTPSSDIQQVYGFEPYYNSYAPELARNVDLTQTQEMMYGVNNDEWIQQRMYNQPVQYTSLENSMTPADSLDAHYSESSSTGLIVPSHHSEANTEQSYSELRSVENSSRPYGQQPGFELSQQQWTGATPTAEGSLSVVPLRPQQTDGSSLQSHLPETTPQNSQCLPVNPMNPHSTLPSEKHRTRTGPLQGHHVEMAPPPVPVRSSTFRHTDSGKQAASAQRQHAGVNVNASGQQAISAPRAGAPTAAEGLHSPSDNRSSESQVRSDDVPTSSPSPPRIGAANMNDSMFVLAQKYNRTTLRDTYRLRHNTSPPVDMRILETSALERSKRNDNYLTSLLKKEEHRVDTANANTTTPSPSTQSATQETMSDEEFFNQDFSTSSGWRPALSARQIQEQNGAHPRESIPSLEDTASQTEEATEDVTSDNQSNSFRWPVQSIGPSGAVPDPLNPPPHSKFTKKVLNLIRHDGHIHGHISGEGGVCGSAYDGRSYLPDDAEPDEAHIPPPPPGARSGEKIKHLCPHPMAVRGETWSVHPLGRRSDDQPSQPTNEGEEESSDIQDESRAPQLISTLGRLEVEGSGYGFVEGGSHGPGMGLGSDFPDFPGNKKTRPKLTTDKKGPPKLACLFCRNRKIACGIGQGEDKTCNQCKRRNLECRFPSESRRGMRNKKQNAVPAAEGADDAETDGVEHEQVQGRSFESQATNGTQKRKPGRPRKVRDAEGAAEVVTESRSREKTKRKNKSKDKESANKRLHMMDGNEDEIEQSENDITTAATNIGGESDPLASLAAEMHEHEARNQTSLQPPNSFFTSFGTNDTQDFSNIQVSNLNPEEYGPSSSLRLAP</sequence>
<feature type="compositionally biased region" description="Polar residues" evidence="1">
    <location>
        <begin position="186"/>
        <end position="202"/>
    </location>
</feature>
<keyword evidence="4" id="KW-1185">Reference proteome</keyword>
<proteinExistence type="predicted"/>
<evidence type="ECO:0000313" key="4">
    <source>
        <dbReference type="Proteomes" id="UP000217199"/>
    </source>
</evidence>
<dbReference type="STRING" id="2282107.A0A286UFY4"/>
<dbReference type="GO" id="GO:0000981">
    <property type="term" value="F:DNA-binding transcription factor activity, RNA polymerase II-specific"/>
    <property type="evidence" value="ECO:0007669"/>
    <property type="project" value="InterPro"/>
</dbReference>
<feature type="compositionally biased region" description="Polar residues" evidence="1">
    <location>
        <begin position="446"/>
        <end position="464"/>
    </location>
</feature>
<dbReference type="CDD" id="cd00067">
    <property type="entry name" value="GAL4"/>
    <property type="match status" value="1"/>
</dbReference>
<feature type="compositionally biased region" description="Polar residues" evidence="1">
    <location>
        <begin position="362"/>
        <end position="376"/>
    </location>
</feature>
<feature type="region of interest" description="Disordered" evidence="1">
    <location>
        <begin position="182"/>
        <end position="211"/>
    </location>
</feature>
<organism evidence="3 4">
    <name type="scientific">Pyrrhoderma noxium</name>
    <dbReference type="NCBI Taxonomy" id="2282107"/>
    <lineage>
        <taxon>Eukaryota</taxon>
        <taxon>Fungi</taxon>
        <taxon>Dikarya</taxon>
        <taxon>Basidiomycota</taxon>
        <taxon>Agaricomycotina</taxon>
        <taxon>Agaricomycetes</taxon>
        <taxon>Hymenochaetales</taxon>
        <taxon>Hymenochaetaceae</taxon>
        <taxon>Pyrrhoderma</taxon>
    </lineage>
</organism>
<dbReference type="PROSITE" id="PS00463">
    <property type="entry name" value="ZN2_CY6_FUNGAL_1"/>
    <property type="match status" value="1"/>
</dbReference>
<feature type="region of interest" description="Disordered" evidence="1">
    <location>
        <begin position="635"/>
        <end position="693"/>
    </location>
</feature>
<feature type="compositionally biased region" description="Acidic residues" evidence="1">
    <location>
        <begin position="995"/>
        <end position="1004"/>
    </location>
</feature>
<feature type="compositionally biased region" description="Polar residues" evidence="1">
    <location>
        <begin position="1035"/>
        <end position="1080"/>
    </location>
</feature>
<feature type="compositionally biased region" description="Basic and acidic residues" evidence="1">
    <location>
        <begin position="981"/>
        <end position="994"/>
    </location>
</feature>
<feature type="domain" description="Zn(2)-C6 fungal-type" evidence="2">
    <location>
        <begin position="863"/>
        <end position="896"/>
    </location>
</feature>
<feature type="compositionally biased region" description="Polar residues" evidence="1">
    <location>
        <begin position="385"/>
        <end position="420"/>
    </location>
</feature>
<feature type="compositionally biased region" description="Polar residues" evidence="1">
    <location>
        <begin position="932"/>
        <end position="944"/>
    </location>
</feature>
<feature type="compositionally biased region" description="Basic residues" evidence="1">
    <location>
        <begin position="945"/>
        <end position="954"/>
    </location>
</feature>
<dbReference type="Pfam" id="PF00172">
    <property type="entry name" value="Zn_clus"/>
    <property type="match status" value="1"/>
</dbReference>
<dbReference type="GO" id="GO:0008270">
    <property type="term" value="F:zinc ion binding"/>
    <property type="evidence" value="ECO:0007669"/>
    <property type="project" value="InterPro"/>
</dbReference>
<feature type="region of interest" description="Disordered" evidence="1">
    <location>
        <begin position="726"/>
        <end position="756"/>
    </location>
</feature>
<name>A0A286UFY4_9AGAM</name>
<feature type="compositionally biased region" description="Polar residues" evidence="1">
    <location>
        <begin position="496"/>
        <end position="505"/>
    </location>
</feature>
<feature type="region of interest" description="Disordered" evidence="1">
    <location>
        <begin position="312"/>
        <end position="526"/>
    </location>
</feature>
<comment type="caution">
    <text evidence="3">The sequence shown here is derived from an EMBL/GenBank/DDBJ whole genome shotgun (WGS) entry which is preliminary data.</text>
</comment>
<evidence type="ECO:0000259" key="2">
    <source>
        <dbReference type="PROSITE" id="PS50048"/>
    </source>
</evidence>